<proteinExistence type="predicted"/>
<dbReference type="FunFam" id="3.80.10.10:FF:001360">
    <property type="entry name" value="Uncharacterized protein"/>
    <property type="match status" value="1"/>
</dbReference>
<feature type="chain" id="PRO_5042167846" evidence="5">
    <location>
        <begin position="18"/>
        <end position="697"/>
    </location>
</feature>
<dbReference type="AlphaFoldDB" id="A0AAD4NE82"/>
<name>A0AAD4NE82_9BILA</name>
<evidence type="ECO:0000313" key="7">
    <source>
        <dbReference type="Proteomes" id="UP001201812"/>
    </source>
</evidence>
<keyword evidence="4" id="KW-1133">Transmembrane helix</keyword>
<evidence type="ECO:0000256" key="4">
    <source>
        <dbReference type="SAM" id="Phobius"/>
    </source>
</evidence>
<sequence>MLSRTIIFLWLYYFVDIFNPERIIGVNAQRFPTSISCPINFQSTWCTCSLLQFEQVGVFCDKTAGSIEQVIYSLTPLASIGAIEFLRISNTPIHTLKPRAFGSLIVRHLVLLNNSLVEIEKEAFTGHLLDSLEELEISWNTLTAIPKDGIANLKRLKSLSITNSRITNIEPFTFLHFYSRNSIETLDLSGNQLTSVPAQSLLGLEGLRRLTLDKNQISDIPTDAIQTVYNSLEELWLGVNQIHSVGKLPSMPKLKALSLDVNRISTISTDSFENTPNLLYLHLSNNAFSEIDFRMFQRIGQLKLLSMNYNMISRLDKETFQFVPSLVRLELSNCFISSIEEDTFNSIPKIQFISLSNNKLRKVPQRVFSSLPRVIAMDLSRNMISHVEDFAFSGLSSLQLLDLSNNQIERLPPNILYNTFYSENVSTDPTRNTVRVLNLHDNPWNCDKNIVWMIEWLKKNSDIQITLPGNLPTSCDKPIQLKGTPLRSVDDSLLTRLTQSQKPDSLTQTSLHKWQLTKTTPQVIASPTSTTTTAHIPNTTVVDSNSSIVTTTTTNADLLPSLRRRVDSDNFNAHITNTTKTVLAETNVAGTILVVVCISITLFGLVLIVLRTCQRLNAGHHYSINGCNTSAGSQTREPVYSPRTGKVAAWKAKHNSTVFYSPSELGCPPSRQLSSLECARRHHSSPSTVMRESFFWF</sequence>
<feature type="transmembrane region" description="Helical" evidence="4">
    <location>
        <begin position="588"/>
        <end position="610"/>
    </location>
</feature>
<dbReference type="PROSITE" id="PS51450">
    <property type="entry name" value="LRR"/>
    <property type="match status" value="5"/>
</dbReference>
<dbReference type="Gene3D" id="3.80.10.10">
    <property type="entry name" value="Ribonuclease Inhibitor"/>
    <property type="match status" value="3"/>
</dbReference>
<feature type="signal peptide" evidence="5">
    <location>
        <begin position="1"/>
        <end position="17"/>
    </location>
</feature>
<dbReference type="InterPro" id="IPR032675">
    <property type="entry name" value="LRR_dom_sf"/>
</dbReference>
<dbReference type="SMART" id="SM00369">
    <property type="entry name" value="LRR_TYP"/>
    <property type="match status" value="12"/>
</dbReference>
<accession>A0AAD4NE82</accession>
<evidence type="ECO:0000256" key="2">
    <source>
        <dbReference type="ARBA" id="ARBA00022729"/>
    </source>
</evidence>
<gene>
    <name evidence="6" type="ORF">DdX_02452</name>
</gene>
<keyword evidence="4" id="KW-0472">Membrane</keyword>
<keyword evidence="7" id="KW-1185">Reference proteome</keyword>
<evidence type="ECO:0000313" key="6">
    <source>
        <dbReference type="EMBL" id="KAI1725774.1"/>
    </source>
</evidence>
<dbReference type="InterPro" id="IPR001611">
    <property type="entry name" value="Leu-rich_rpt"/>
</dbReference>
<keyword evidence="4" id="KW-0812">Transmembrane</keyword>
<keyword evidence="1" id="KW-0433">Leucine-rich repeat</keyword>
<evidence type="ECO:0000256" key="5">
    <source>
        <dbReference type="SAM" id="SignalP"/>
    </source>
</evidence>
<dbReference type="Proteomes" id="UP001201812">
    <property type="component" value="Unassembled WGS sequence"/>
</dbReference>
<dbReference type="Pfam" id="PF13855">
    <property type="entry name" value="LRR_8"/>
    <property type="match status" value="3"/>
</dbReference>
<dbReference type="EMBL" id="JAKKPZ010000002">
    <property type="protein sequence ID" value="KAI1725774.1"/>
    <property type="molecule type" value="Genomic_DNA"/>
</dbReference>
<dbReference type="PRINTS" id="PR00019">
    <property type="entry name" value="LEURICHRPT"/>
</dbReference>
<keyword evidence="2 5" id="KW-0732">Signal</keyword>
<evidence type="ECO:0000256" key="1">
    <source>
        <dbReference type="ARBA" id="ARBA00022614"/>
    </source>
</evidence>
<organism evidence="6 7">
    <name type="scientific">Ditylenchus destructor</name>
    <dbReference type="NCBI Taxonomy" id="166010"/>
    <lineage>
        <taxon>Eukaryota</taxon>
        <taxon>Metazoa</taxon>
        <taxon>Ecdysozoa</taxon>
        <taxon>Nematoda</taxon>
        <taxon>Chromadorea</taxon>
        <taxon>Rhabditida</taxon>
        <taxon>Tylenchina</taxon>
        <taxon>Tylenchomorpha</taxon>
        <taxon>Sphaerularioidea</taxon>
        <taxon>Anguinidae</taxon>
        <taxon>Anguininae</taxon>
        <taxon>Ditylenchus</taxon>
    </lineage>
</organism>
<protein>
    <submittedName>
        <fullName evidence="6">Leucine rich repeat domain-containing protein</fullName>
    </submittedName>
</protein>
<reference evidence="6" key="1">
    <citation type="submission" date="2022-01" db="EMBL/GenBank/DDBJ databases">
        <title>Genome Sequence Resource for Two Populations of Ditylenchus destructor, the Migratory Endoparasitic Phytonematode.</title>
        <authorList>
            <person name="Zhang H."/>
            <person name="Lin R."/>
            <person name="Xie B."/>
        </authorList>
    </citation>
    <scope>NUCLEOTIDE SEQUENCE</scope>
    <source>
        <strain evidence="6">BazhouSP</strain>
    </source>
</reference>
<dbReference type="InterPro" id="IPR003591">
    <property type="entry name" value="Leu-rich_rpt_typical-subtyp"/>
</dbReference>
<comment type="caution">
    <text evidence="6">The sequence shown here is derived from an EMBL/GenBank/DDBJ whole genome shotgun (WGS) entry which is preliminary data.</text>
</comment>
<dbReference type="SMART" id="SM00365">
    <property type="entry name" value="LRR_SD22"/>
    <property type="match status" value="5"/>
</dbReference>
<dbReference type="SUPFAM" id="SSF52058">
    <property type="entry name" value="L domain-like"/>
    <property type="match status" value="1"/>
</dbReference>
<evidence type="ECO:0000256" key="3">
    <source>
        <dbReference type="ARBA" id="ARBA00022737"/>
    </source>
</evidence>
<dbReference type="PANTHER" id="PTHR24366:SF161">
    <property type="entry name" value="TIR DOMAIN-CONTAINING PROTEIN"/>
    <property type="match status" value="1"/>
</dbReference>
<dbReference type="PANTHER" id="PTHR24366">
    <property type="entry name" value="IG(IMMUNOGLOBULIN) AND LRR(LEUCINE RICH REPEAT) DOMAINS"/>
    <property type="match status" value="1"/>
</dbReference>
<keyword evidence="3" id="KW-0677">Repeat</keyword>